<keyword evidence="5 6" id="KW-0472">Membrane</keyword>
<keyword evidence="3 6" id="KW-0812">Transmembrane</keyword>
<organism evidence="8 9">
    <name type="scientific">Pseudomonas moraviensis</name>
    <dbReference type="NCBI Taxonomy" id="321662"/>
    <lineage>
        <taxon>Bacteria</taxon>
        <taxon>Pseudomonadati</taxon>
        <taxon>Pseudomonadota</taxon>
        <taxon>Gammaproteobacteria</taxon>
        <taxon>Pseudomonadales</taxon>
        <taxon>Pseudomonadaceae</taxon>
        <taxon>Pseudomonas</taxon>
    </lineage>
</organism>
<evidence type="ECO:0000256" key="2">
    <source>
        <dbReference type="ARBA" id="ARBA00022475"/>
    </source>
</evidence>
<dbReference type="PANTHER" id="PTHR35007">
    <property type="entry name" value="INTEGRAL MEMBRANE PROTEIN-RELATED"/>
    <property type="match status" value="1"/>
</dbReference>
<dbReference type="GO" id="GO:0005886">
    <property type="term" value="C:plasma membrane"/>
    <property type="evidence" value="ECO:0007669"/>
    <property type="project" value="UniProtKB-SubCell"/>
</dbReference>
<sequence length="294" mass="32771">MVYLAALMLLLGALLLVVNHLLTERRRVRQVNQRLQGHLVRESRFGNWLRALGNSKFGQRSVSIDSETQTLLSRLGWRRASERSLYAACQIGTPLLVLGLAIFLQEVFFPHAANRWIVPMLATGAGYLVPKRLLAYAAGRRQKTIAVEISTFIPLLRILFESGMAVEQALRVLSSEGQKLLPELTRELRLILARVDSGLELGQELNKASVMLAVDEFTDTCVILQQLIQQGGGAMKSLLALKQLLDDRRLTRLQEYISKMSAKMSVVMMLFLFPALLIVLAGPGFTAITRAFAN</sequence>
<proteinExistence type="predicted"/>
<evidence type="ECO:0000256" key="1">
    <source>
        <dbReference type="ARBA" id="ARBA00004651"/>
    </source>
</evidence>
<evidence type="ECO:0000313" key="8">
    <source>
        <dbReference type="EMBL" id="PAW55701.1"/>
    </source>
</evidence>
<keyword evidence="2" id="KW-1003">Cell membrane</keyword>
<comment type="caution">
    <text evidence="8">The sequence shown here is derived from an EMBL/GenBank/DDBJ whole genome shotgun (WGS) entry which is preliminary data.</text>
</comment>
<evidence type="ECO:0000256" key="4">
    <source>
        <dbReference type="ARBA" id="ARBA00022989"/>
    </source>
</evidence>
<feature type="domain" description="Type II secretion system protein GspF" evidence="7">
    <location>
        <begin position="152"/>
        <end position="280"/>
    </location>
</feature>
<evidence type="ECO:0000313" key="9">
    <source>
        <dbReference type="Proteomes" id="UP000217830"/>
    </source>
</evidence>
<dbReference type="Proteomes" id="UP000217830">
    <property type="component" value="Unassembled WGS sequence"/>
</dbReference>
<feature type="transmembrane region" description="Helical" evidence="6">
    <location>
        <begin position="6"/>
        <end position="22"/>
    </location>
</feature>
<dbReference type="AlphaFoldDB" id="A0A2A2PKE8"/>
<dbReference type="Pfam" id="PF00482">
    <property type="entry name" value="T2SSF"/>
    <property type="match status" value="1"/>
</dbReference>
<dbReference type="EMBL" id="NRST01000001">
    <property type="protein sequence ID" value="PAW55701.1"/>
    <property type="molecule type" value="Genomic_DNA"/>
</dbReference>
<feature type="transmembrane region" description="Helical" evidence="6">
    <location>
        <begin position="116"/>
        <end position="134"/>
    </location>
</feature>
<evidence type="ECO:0000256" key="5">
    <source>
        <dbReference type="ARBA" id="ARBA00023136"/>
    </source>
</evidence>
<keyword evidence="9" id="KW-1185">Reference proteome</keyword>
<feature type="transmembrane region" description="Helical" evidence="6">
    <location>
        <begin position="266"/>
        <end position="288"/>
    </location>
</feature>
<keyword evidence="4 6" id="KW-1133">Transmembrane helix</keyword>
<name>A0A2A2PKE8_9PSED</name>
<reference evidence="8 9" key="1">
    <citation type="submission" date="2017-08" db="EMBL/GenBank/DDBJ databases">
        <title>Draft Genome Sequence of Pseudomonas moraviensis TYU6, isolated from Taxus cuspidata by using PacBio Single-Molecule Real-Time Technology.</title>
        <authorList>
            <person name="Baek K.-H."/>
            <person name="Mishra A.K."/>
        </authorList>
    </citation>
    <scope>NUCLEOTIDE SEQUENCE [LARGE SCALE GENOMIC DNA]</scope>
    <source>
        <strain evidence="8 9">TYU6</strain>
    </source>
</reference>
<feature type="transmembrane region" description="Helical" evidence="6">
    <location>
        <begin position="84"/>
        <end position="104"/>
    </location>
</feature>
<protein>
    <submittedName>
        <fullName evidence="8">Type II secretion system protein F</fullName>
    </submittedName>
</protein>
<evidence type="ECO:0000256" key="6">
    <source>
        <dbReference type="SAM" id="Phobius"/>
    </source>
</evidence>
<comment type="subcellular location">
    <subcellularLocation>
        <location evidence="1">Cell membrane</location>
        <topology evidence="1">Multi-pass membrane protein</topology>
    </subcellularLocation>
</comment>
<evidence type="ECO:0000256" key="3">
    <source>
        <dbReference type="ARBA" id="ARBA00022692"/>
    </source>
</evidence>
<evidence type="ECO:0000259" key="7">
    <source>
        <dbReference type="Pfam" id="PF00482"/>
    </source>
</evidence>
<dbReference type="PANTHER" id="PTHR35007:SF2">
    <property type="entry name" value="PILUS ASSEMBLE PROTEIN"/>
    <property type="match status" value="1"/>
</dbReference>
<accession>A0A2A2PKE8</accession>
<dbReference type="InterPro" id="IPR018076">
    <property type="entry name" value="T2SS_GspF_dom"/>
</dbReference>
<dbReference type="RefSeq" id="WP_047291073.1">
    <property type="nucleotide sequence ID" value="NZ_NRSS01000001.1"/>
</dbReference>
<gene>
    <name evidence="8" type="ORF">CKQ80_10440</name>
</gene>